<comment type="caution">
    <text evidence="1">The sequence shown here is derived from an EMBL/GenBank/DDBJ whole genome shotgun (WGS) entry which is preliminary data.</text>
</comment>
<evidence type="ECO:0000313" key="2">
    <source>
        <dbReference type="Proteomes" id="UP001642540"/>
    </source>
</evidence>
<dbReference type="EMBL" id="CAXLJM020000015">
    <property type="protein sequence ID" value="CAL8081565.1"/>
    <property type="molecule type" value="Genomic_DNA"/>
</dbReference>
<name>A0ABP1Q3U6_9HEXA</name>
<proteinExistence type="predicted"/>
<reference evidence="1 2" key="1">
    <citation type="submission" date="2024-08" db="EMBL/GenBank/DDBJ databases">
        <authorList>
            <person name="Cucini C."/>
            <person name="Frati F."/>
        </authorList>
    </citation>
    <scope>NUCLEOTIDE SEQUENCE [LARGE SCALE GENOMIC DNA]</scope>
</reference>
<protein>
    <submittedName>
        <fullName evidence="1">Uncharacterized protein</fullName>
    </submittedName>
</protein>
<evidence type="ECO:0000313" key="1">
    <source>
        <dbReference type="EMBL" id="CAL8081565.1"/>
    </source>
</evidence>
<dbReference type="Proteomes" id="UP001642540">
    <property type="component" value="Unassembled WGS sequence"/>
</dbReference>
<keyword evidence="2" id="KW-1185">Reference proteome</keyword>
<sequence>MEEEYNDLMSKIILLTEQVQYFQCELDKKYADHNSLYISTVNLLNQGHKKPKSQQNLPPGLVIQTEQFRAKLELVFQQMIQVDRLHEEIEKLHHYQNFAEDQTKAYQFQLEDLNTINPN</sequence>
<accession>A0ABP1Q3U6</accession>
<organism evidence="1 2">
    <name type="scientific">Orchesella dallaii</name>
    <dbReference type="NCBI Taxonomy" id="48710"/>
    <lineage>
        <taxon>Eukaryota</taxon>
        <taxon>Metazoa</taxon>
        <taxon>Ecdysozoa</taxon>
        <taxon>Arthropoda</taxon>
        <taxon>Hexapoda</taxon>
        <taxon>Collembola</taxon>
        <taxon>Entomobryomorpha</taxon>
        <taxon>Entomobryoidea</taxon>
        <taxon>Orchesellidae</taxon>
        <taxon>Orchesellinae</taxon>
        <taxon>Orchesella</taxon>
    </lineage>
</organism>
<gene>
    <name evidence="1" type="ORF">ODALV1_LOCUS4956</name>
</gene>